<dbReference type="Gene3D" id="3.10.100.10">
    <property type="entry name" value="Mannose-Binding Protein A, subunit A"/>
    <property type="match status" value="3"/>
</dbReference>
<feature type="chain" id="PRO_5028933243" evidence="1">
    <location>
        <begin position="20"/>
        <end position="922"/>
    </location>
</feature>
<name>A0A7E4VCT5_PANRE</name>
<evidence type="ECO:0000259" key="2">
    <source>
        <dbReference type="PROSITE" id="PS50041"/>
    </source>
</evidence>
<dbReference type="InterPro" id="IPR016187">
    <property type="entry name" value="CTDL_fold"/>
</dbReference>
<dbReference type="PROSITE" id="PS50041">
    <property type="entry name" value="C_TYPE_LECTIN_2"/>
    <property type="match status" value="2"/>
</dbReference>
<feature type="signal peptide" evidence="1">
    <location>
        <begin position="1"/>
        <end position="19"/>
    </location>
</feature>
<protein>
    <submittedName>
        <fullName evidence="4">C-type lectin domain-containing protein</fullName>
    </submittedName>
</protein>
<sequence length="922" mass="106291">MLLLLVFLAFAAHQSSVSADYKLPKTKYPGLTLGEARCPESVSYNEFWFLVPYYNDAPFCFIRKTLPAKLRTIKDVEAVCREVDETAFPARLFYDLKLSYINSLSLTENAMIGAYFIDNINGIISSDEAVIFVHNSQVIATNIETFSADPTGKGILCMMPAYPRFMHSYHIKPINHQPNLAEYECEGNGWDLQASCGGTPFCYKTIDYSGIFLNFQTMLTEFNVCGMKEPNSFVASVHYPGLSLAEARCPESASDEDFWFLVPVYNNTPVCFIRRSLPANLRTFKDVEVACREKHEKAFPARLYRDQKLKYLRYGVPAVSIDLTENAIIGAFFKDDLTLEETEFYDINSSDRYAIYLSRDRAYAINVTEFSANPKGKHILCMMPPYPRVTDSYYRKNVPSRPNLTEYTCEGDGWDLQSFCDGKPYCYKRLNKFKAPLPYEFYTEFNACGIEEPNSFLASIHCQDEYGYLRFKYAGQYQIGLYLPHRGPWNRFNSWQWADGTPADWIPWHRGEPQKCHSWDEKTVYVEDNYDFIDYNIVNTNRAMPAICKKPAVKKQLPLDIKRYSTFELNWKKCRSEPVTHWNHQCPTNSSLWQIVQSEAGVHCYALVDTPMQLELDNFTHELCHDLHPNAKLASFHYDSQFGFLYPENAYLDKIIVGLVPNNQTFIWADGTPVNKSFWAQSEPPVNSSNLVVKITNARGGLPQYPGCGDRFYNRPLFKTMKIEDVKADMKIACKIEAEPLLSCAPVPDANGMESLNNTFCPDGWVKQRFCDKVSCYKRIHVESIFQNFSQAVERDYCHILDPESYLASIHCVEEHFFVQSYPAQTLIGLHIPTKFYNDTFNVKNFEWTDGTPVDFVGWNRFSNPETNDYQYAPLFPRESSENIKFSQVYNKIHDTKSGWSNQFYAFQHVLCKMRATVIKKV</sequence>
<feature type="domain" description="C-type lectin" evidence="2">
    <location>
        <begin position="422"/>
        <end position="549"/>
    </location>
</feature>
<evidence type="ECO:0000313" key="4">
    <source>
        <dbReference type="WBParaSite" id="Pan_g1946.t1"/>
    </source>
</evidence>
<evidence type="ECO:0000313" key="3">
    <source>
        <dbReference type="Proteomes" id="UP000492821"/>
    </source>
</evidence>
<accession>A0A7E4VCT5</accession>
<dbReference type="SUPFAM" id="SSF56436">
    <property type="entry name" value="C-type lectin-like"/>
    <property type="match status" value="3"/>
</dbReference>
<dbReference type="InterPro" id="IPR001304">
    <property type="entry name" value="C-type_lectin-like"/>
</dbReference>
<reference evidence="4" key="2">
    <citation type="submission" date="2020-10" db="UniProtKB">
        <authorList>
            <consortium name="WormBaseParasite"/>
        </authorList>
    </citation>
    <scope>IDENTIFICATION</scope>
</reference>
<dbReference type="Proteomes" id="UP000492821">
    <property type="component" value="Unassembled WGS sequence"/>
</dbReference>
<dbReference type="AlphaFoldDB" id="A0A7E4VCT5"/>
<dbReference type="WBParaSite" id="Pan_g1946.t1">
    <property type="protein sequence ID" value="Pan_g1946.t1"/>
    <property type="gene ID" value="Pan_g1946"/>
</dbReference>
<dbReference type="InterPro" id="IPR050111">
    <property type="entry name" value="C-type_lectin/snaclec_domain"/>
</dbReference>
<keyword evidence="1" id="KW-0732">Signal</keyword>
<evidence type="ECO:0000256" key="1">
    <source>
        <dbReference type="SAM" id="SignalP"/>
    </source>
</evidence>
<organism evidence="3 4">
    <name type="scientific">Panagrellus redivivus</name>
    <name type="common">Microworm</name>
    <dbReference type="NCBI Taxonomy" id="6233"/>
    <lineage>
        <taxon>Eukaryota</taxon>
        <taxon>Metazoa</taxon>
        <taxon>Ecdysozoa</taxon>
        <taxon>Nematoda</taxon>
        <taxon>Chromadorea</taxon>
        <taxon>Rhabditida</taxon>
        <taxon>Tylenchina</taxon>
        <taxon>Panagrolaimomorpha</taxon>
        <taxon>Panagrolaimoidea</taxon>
        <taxon>Panagrolaimidae</taxon>
        <taxon>Panagrellus</taxon>
    </lineage>
</organism>
<proteinExistence type="predicted"/>
<reference evidence="3" key="1">
    <citation type="journal article" date="2013" name="Genetics">
        <title>The draft genome and transcriptome of Panagrellus redivivus are shaped by the harsh demands of a free-living lifestyle.</title>
        <authorList>
            <person name="Srinivasan J."/>
            <person name="Dillman A.R."/>
            <person name="Macchietto M.G."/>
            <person name="Heikkinen L."/>
            <person name="Lakso M."/>
            <person name="Fracchia K.M."/>
            <person name="Antoshechkin I."/>
            <person name="Mortazavi A."/>
            <person name="Wong G."/>
            <person name="Sternberg P.W."/>
        </authorList>
    </citation>
    <scope>NUCLEOTIDE SEQUENCE [LARGE SCALE GENOMIC DNA]</scope>
    <source>
        <strain evidence="3">MT8872</strain>
    </source>
</reference>
<dbReference type="InterPro" id="IPR016186">
    <property type="entry name" value="C-type_lectin-like/link_sf"/>
</dbReference>
<feature type="domain" description="C-type lectin" evidence="2">
    <location>
        <begin position="795"/>
        <end position="866"/>
    </location>
</feature>
<keyword evidence="3" id="KW-1185">Reference proteome</keyword>
<dbReference type="CDD" id="cd00037">
    <property type="entry name" value="CLECT"/>
    <property type="match status" value="2"/>
</dbReference>
<dbReference type="PANTHER" id="PTHR22803">
    <property type="entry name" value="MANNOSE, PHOSPHOLIPASE, LECTIN RECEPTOR RELATED"/>
    <property type="match status" value="1"/>
</dbReference>
<dbReference type="SMART" id="SM00034">
    <property type="entry name" value="CLECT"/>
    <property type="match status" value="3"/>
</dbReference>